<dbReference type="RefSeq" id="WP_010697041.1">
    <property type="nucleotide sequence ID" value="NZ_CP061007.1"/>
</dbReference>
<gene>
    <name evidence="4" type="ORF">A8926_3507</name>
</gene>
<protein>
    <submittedName>
        <fullName evidence="4">Ribosomal protein S18 acetylase RimI-like enzyme</fullName>
    </submittedName>
</protein>
<organism evidence="4 5">
    <name type="scientific">Saccharopolyspora spinosa</name>
    <dbReference type="NCBI Taxonomy" id="60894"/>
    <lineage>
        <taxon>Bacteria</taxon>
        <taxon>Bacillati</taxon>
        <taxon>Actinomycetota</taxon>
        <taxon>Actinomycetes</taxon>
        <taxon>Pseudonocardiales</taxon>
        <taxon>Pseudonocardiaceae</taxon>
        <taxon>Saccharopolyspora</taxon>
    </lineage>
</organism>
<dbReference type="GO" id="GO:0016747">
    <property type="term" value="F:acyltransferase activity, transferring groups other than amino-acyl groups"/>
    <property type="evidence" value="ECO:0007669"/>
    <property type="project" value="InterPro"/>
</dbReference>
<comment type="caution">
    <text evidence="4">The sequence shown here is derived from an EMBL/GenBank/DDBJ whole genome shotgun (WGS) entry which is preliminary data.</text>
</comment>
<dbReference type="EMBL" id="PJNB01000001">
    <property type="protein sequence ID" value="PKW15754.1"/>
    <property type="molecule type" value="Genomic_DNA"/>
</dbReference>
<evidence type="ECO:0000313" key="5">
    <source>
        <dbReference type="Proteomes" id="UP000233786"/>
    </source>
</evidence>
<keyword evidence="1" id="KW-0808">Transferase</keyword>
<evidence type="ECO:0000256" key="1">
    <source>
        <dbReference type="ARBA" id="ARBA00022679"/>
    </source>
</evidence>
<dbReference type="SUPFAM" id="SSF55729">
    <property type="entry name" value="Acyl-CoA N-acyltransferases (Nat)"/>
    <property type="match status" value="1"/>
</dbReference>
<accession>A0A2N3XYJ5</accession>
<dbReference type="Pfam" id="PF00583">
    <property type="entry name" value="Acetyltransf_1"/>
    <property type="match status" value="1"/>
</dbReference>
<dbReference type="InterPro" id="IPR000182">
    <property type="entry name" value="GNAT_dom"/>
</dbReference>
<reference evidence="4" key="1">
    <citation type="submission" date="2017-12" db="EMBL/GenBank/DDBJ databases">
        <title>Sequencing the genomes of 1000 Actinobacteria strains.</title>
        <authorList>
            <person name="Klenk H.-P."/>
        </authorList>
    </citation>
    <scope>NUCLEOTIDE SEQUENCE [LARGE SCALE GENOMIC DNA]</scope>
    <source>
        <strain evidence="4">DSM 44228</strain>
    </source>
</reference>
<evidence type="ECO:0000256" key="2">
    <source>
        <dbReference type="ARBA" id="ARBA00023315"/>
    </source>
</evidence>
<dbReference type="GO" id="GO:0005840">
    <property type="term" value="C:ribosome"/>
    <property type="evidence" value="ECO:0007669"/>
    <property type="project" value="UniProtKB-KW"/>
</dbReference>
<name>A0A2N3XYJ5_SACSN</name>
<dbReference type="PROSITE" id="PS51186">
    <property type="entry name" value="GNAT"/>
    <property type="match status" value="1"/>
</dbReference>
<dbReference type="PANTHER" id="PTHR43877:SF2">
    <property type="entry name" value="AMINOALKYLPHOSPHONATE N-ACETYLTRANSFERASE-RELATED"/>
    <property type="match status" value="1"/>
</dbReference>
<feature type="domain" description="N-acetyltransferase" evidence="3">
    <location>
        <begin position="3"/>
        <end position="155"/>
    </location>
</feature>
<keyword evidence="5" id="KW-1185">Reference proteome</keyword>
<sequence>MNGKLERLTLADAGEVLTLQRAAYVTEAQAHDDVQMPPLTQTLDDVRADLARPSCITWGFREAGRLVGSVRVELDGATAALGRLMVAPDRQGHGLGTGLLLHVERNLPRQVAAIELFTGEHSTANLRLYRRMGYEETHRTPAGTYELIHFRKHLR</sequence>
<dbReference type="InterPro" id="IPR050832">
    <property type="entry name" value="Bact_Acetyltransf"/>
</dbReference>
<evidence type="ECO:0000259" key="3">
    <source>
        <dbReference type="PROSITE" id="PS51186"/>
    </source>
</evidence>
<proteinExistence type="predicted"/>
<dbReference type="AlphaFoldDB" id="A0A2N3XYJ5"/>
<dbReference type="OrthoDB" id="5176171at2"/>
<evidence type="ECO:0000313" key="4">
    <source>
        <dbReference type="EMBL" id="PKW15754.1"/>
    </source>
</evidence>
<dbReference type="Gene3D" id="3.40.630.30">
    <property type="match status" value="1"/>
</dbReference>
<keyword evidence="2" id="KW-0012">Acyltransferase</keyword>
<dbReference type="STRING" id="994479.GCA_000194155_03711"/>
<dbReference type="PANTHER" id="PTHR43877">
    <property type="entry name" value="AMINOALKYLPHOSPHONATE N-ACETYLTRANSFERASE-RELATED-RELATED"/>
    <property type="match status" value="1"/>
</dbReference>
<dbReference type="InterPro" id="IPR016181">
    <property type="entry name" value="Acyl_CoA_acyltransferase"/>
</dbReference>
<dbReference type="Proteomes" id="UP000233786">
    <property type="component" value="Unassembled WGS sequence"/>
</dbReference>